<dbReference type="RefSeq" id="WP_377475240.1">
    <property type="nucleotide sequence ID" value="NZ_JBHLWN010000126.1"/>
</dbReference>
<gene>
    <name evidence="4" type="ORF">ACFFK0_30575</name>
</gene>
<dbReference type="EMBL" id="JBHLWN010000126">
    <property type="protein sequence ID" value="MFC0216747.1"/>
    <property type="molecule type" value="Genomic_DNA"/>
</dbReference>
<dbReference type="Pfam" id="PF05598">
    <property type="entry name" value="DUF772"/>
    <property type="match status" value="1"/>
</dbReference>
<accession>A0ABV6DVZ0</accession>
<reference evidence="4 5" key="1">
    <citation type="submission" date="2024-09" db="EMBL/GenBank/DDBJ databases">
        <authorList>
            <person name="Sun Q."/>
            <person name="Mori K."/>
        </authorList>
    </citation>
    <scope>NUCLEOTIDE SEQUENCE [LARGE SCALE GENOMIC DNA]</scope>
    <source>
        <strain evidence="4 5">CCM 7759</strain>
    </source>
</reference>
<dbReference type="Gene3D" id="1.20.120.330">
    <property type="entry name" value="Nucleotidyltransferases domain 2"/>
    <property type="match status" value="1"/>
</dbReference>
<feature type="region of interest" description="Disordered" evidence="1">
    <location>
        <begin position="214"/>
        <end position="233"/>
    </location>
</feature>
<dbReference type="PANTHER" id="PTHR33408:SF2">
    <property type="entry name" value="TRANSPOSASE DDE DOMAIN-CONTAINING PROTEIN"/>
    <property type="match status" value="1"/>
</dbReference>
<protein>
    <submittedName>
        <fullName evidence="4">IS1182 family transposase</fullName>
    </submittedName>
</protein>
<dbReference type="InterPro" id="IPR047629">
    <property type="entry name" value="IS1182_transpos"/>
</dbReference>
<dbReference type="NCBIfam" id="NF033551">
    <property type="entry name" value="transpos_IS1182"/>
    <property type="match status" value="1"/>
</dbReference>
<organism evidence="4 5">
    <name type="scientific">Paenibacillus chartarius</name>
    <dbReference type="NCBI Taxonomy" id="747481"/>
    <lineage>
        <taxon>Bacteria</taxon>
        <taxon>Bacillati</taxon>
        <taxon>Bacillota</taxon>
        <taxon>Bacilli</taxon>
        <taxon>Bacillales</taxon>
        <taxon>Paenibacillaceae</taxon>
        <taxon>Paenibacillus</taxon>
    </lineage>
</organism>
<dbReference type="InterPro" id="IPR025668">
    <property type="entry name" value="Tnp_DDE_dom"/>
</dbReference>
<evidence type="ECO:0000313" key="5">
    <source>
        <dbReference type="Proteomes" id="UP001589776"/>
    </source>
</evidence>
<evidence type="ECO:0000313" key="4">
    <source>
        <dbReference type="EMBL" id="MFC0216747.1"/>
    </source>
</evidence>
<feature type="domain" description="Transposase InsH N-terminal" evidence="2">
    <location>
        <begin position="19"/>
        <end position="108"/>
    </location>
</feature>
<dbReference type="Pfam" id="PF13751">
    <property type="entry name" value="DDE_Tnp_1_6"/>
    <property type="match status" value="1"/>
</dbReference>
<dbReference type="Proteomes" id="UP001589776">
    <property type="component" value="Unassembled WGS sequence"/>
</dbReference>
<comment type="caution">
    <text evidence="4">The sequence shown here is derived from an EMBL/GenBank/DDBJ whole genome shotgun (WGS) entry which is preliminary data.</text>
</comment>
<evidence type="ECO:0000259" key="2">
    <source>
        <dbReference type="Pfam" id="PF05598"/>
    </source>
</evidence>
<sequence>MAKFKAYSTEQGELIPMYLSEWVPEEHLARLVSDIVDQLDLSAMTSRYSNRGEEAYPPAMLLKLWFYGYATGVFTSRKIHTAIKENIPFRWLCGGHKPDFRTISDFRKDHLELLPGLFKQVVQIAMDLGYVSLGHVSIDGSKLKANASKHKAMSRERMKQEIERLEKEIREALEQAQQADEQEEGQLSLFPESVNAEVQDRQARLEKIKEALKQLEERKPESESKTPEKDQINFTDPESRIMDTKTQGVIQGYNPQIAVDSDHHLIVGLKMSNSSSDQKQFGGVLESIQDNTGSMPEKVSADAGYFSAPNIEAAEAAQVDAYIAAVKEGKQAKNPYDKTNFTYQPETDTYICPAGKVLELKATQHADDPNRQTKWVYECSACHECPFQKDCVKGKSGKRTITRSETDPVREAMRTKVQSDKGKAIYRRRKAIVEPAWGEMKEVQGFRQFHLRGEAKVEGEFVLLALSYNLRKLHSAKYPKQATVYKRERSAQKRKNAA</sequence>
<name>A0ABV6DVZ0_9BACL</name>
<dbReference type="InterPro" id="IPR008490">
    <property type="entry name" value="Transposase_InsH_N"/>
</dbReference>
<proteinExistence type="predicted"/>
<evidence type="ECO:0000259" key="3">
    <source>
        <dbReference type="Pfam" id="PF13751"/>
    </source>
</evidence>
<evidence type="ECO:0000256" key="1">
    <source>
        <dbReference type="SAM" id="MobiDB-lite"/>
    </source>
</evidence>
<feature type="domain" description="Transposase DDE" evidence="3">
    <location>
        <begin position="351"/>
        <end position="474"/>
    </location>
</feature>
<dbReference type="PANTHER" id="PTHR33408">
    <property type="entry name" value="TRANSPOSASE"/>
    <property type="match status" value="1"/>
</dbReference>
<keyword evidence="5" id="KW-1185">Reference proteome</keyword>